<evidence type="ECO:0000313" key="1">
    <source>
        <dbReference type="EMBL" id="OGD84621.1"/>
    </source>
</evidence>
<sequence length="306" mass="35190">MSAERRVEVTSSGWLFDPERLFWIVGQINKERPARAQVALELYPTIHNPFWQRNQTDSRVSLDRIKRWQNEHGPVPIERIHLPFHYDILSALQRFFIHSVFKEPGTLRNRAIAMGAAWMTWVASNEFAQNLAGELSGLQGSRVGLSAHVYLVEKAGPKGIKKLQGRADYVLVENDLDYPRSNPEQLMAERDPQRAIRAVESYGLEGIILGVDHDFLNKLDPVETFEQNLDGLRRHLKVTHLAGSEGFRGKDLLKDPEFWRVVDYISKKRDFDSVKFCLDLNPIEMQGLTNAEQLDYISALVRELEK</sequence>
<dbReference type="Proteomes" id="UP000179252">
    <property type="component" value="Unassembled WGS sequence"/>
</dbReference>
<dbReference type="EMBL" id="MFAU01000016">
    <property type="protein sequence ID" value="OGD84621.1"/>
    <property type="molecule type" value="Genomic_DNA"/>
</dbReference>
<proteinExistence type="predicted"/>
<name>A0A1F5FYE7_9BACT</name>
<evidence type="ECO:0008006" key="3">
    <source>
        <dbReference type="Google" id="ProtNLM"/>
    </source>
</evidence>
<accession>A0A1F5FYE7</accession>
<dbReference type="AlphaFoldDB" id="A0A1F5FYE7"/>
<evidence type="ECO:0000313" key="2">
    <source>
        <dbReference type="Proteomes" id="UP000179252"/>
    </source>
</evidence>
<organism evidence="1 2">
    <name type="scientific">Candidatus Curtissbacteria bacterium RBG_13_40_7</name>
    <dbReference type="NCBI Taxonomy" id="1797706"/>
    <lineage>
        <taxon>Bacteria</taxon>
        <taxon>Candidatus Curtissiibacteriota</taxon>
    </lineage>
</organism>
<reference evidence="1 2" key="1">
    <citation type="journal article" date="2016" name="Nat. Commun.">
        <title>Thousands of microbial genomes shed light on interconnected biogeochemical processes in an aquifer system.</title>
        <authorList>
            <person name="Anantharaman K."/>
            <person name="Brown C.T."/>
            <person name="Hug L.A."/>
            <person name="Sharon I."/>
            <person name="Castelle C.J."/>
            <person name="Probst A.J."/>
            <person name="Thomas B.C."/>
            <person name="Singh A."/>
            <person name="Wilkins M.J."/>
            <person name="Karaoz U."/>
            <person name="Brodie E.L."/>
            <person name="Williams K.H."/>
            <person name="Hubbard S.S."/>
            <person name="Banfield J.F."/>
        </authorList>
    </citation>
    <scope>NUCLEOTIDE SEQUENCE [LARGE SCALE GENOMIC DNA]</scope>
</reference>
<gene>
    <name evidence="1" type="ORF">A2165_02285</name>
</gene>
<comment type="caution">
    <text evidence="1">The sequence shown here is derived from an EMBL/GenBank/DDBJ whole genome shotgun (WGS) entry which is preliminary data.</text>
</comment>
<protein>
    <recommendedName>
        <fullName evidence="3">Xylose isomerase-like TIM barrel domain-containing protein</fullName>
    </recommendedName>
</protein>